<sequence>MTDRPRVLVVDDDFAVAALHRGFVEFHGGFTVAGVAHDGAEALRLVDETDPDLVLLDVYLPDMSGLEVLQQLRARPGRPVDVIAITAARELETVRTAMAGGVLHYLVKPFTAQVLRERLDDYLRHRAEIRRTEAQTTALDQDQVDRLLATPRSAHPTATLPKGLSIATMEAVRDALAEHPGSASAQEIGDRLGVSRVSARRYLEHLVAEGRARVAPRYGATGRPENRYVWIS</sequence>
<feature type="domain" description="Response regulatory" evidence="11">
    <location>
        <begin position="6"/>
        <end position="123"/>
    </location>
</feature>
<evidence type="ECO:0000256" key="3">
    <source>
        <dbReference type="ARBA" id="ARBA00022553"/>
    </source>
</evidence>
<keyword evidence="7 9" id="KW-0010">Activator</keyword>
<dbReference type="EMBL" id="JBHTCH010000017">
    <property type="protein sequence ID" value="MFC7361599.1"/>
    <property type="molecule type" value="Genomic_DNA"/>
</dbReference>
<dbReference type="InterPro" id="IPR005471">
    <property type="entry name" value="Tscrpt_reg_IclR_N"/>
</dbReference>
<dbReference type="PIRSF" id="PIRSF006171">
    <property type="entry name" value="RR_citrat_malat"/>
    <property type="match status" value="1"/>
</dbReference>
<keyword evidence="2 9" id="KW-0963">Cytoplasm</keyword>
<dbReference type="InterPro" id="IPR001789">
    <property type="entry name" value="Sig_transdc_resp-reg_receiver"/>
</dbReference>
<dbReference type="PANTHER" id="PTHR45526">
    <property type="entry name" value="TRANSCRIPTIONAL REGULATORY PROTEIN DPIA"/>
    <property type="match status" value="1"/>
</dbReference>
<evidence type="ECO:0000256" key="6">
    <source>
        <dbReference type="ARBA" id="ARBA00023125"/>
    </source>
</evidence>
<evidence type="ECO:0000256" key="8">
    <source>
        <dbReference type="ARBA" id="ARBA00023163"/>
    </source>
</evidence>
<dbReference type="SMART" id="SM00448">
    <property type="entry name" value="REC"/>
    <property type="match status" value="1"/>
</dbReference>
<evidence type="ECO:0000313" key="12">
    <source>
        <dbReference type="EMBL" id="MFC7361599.1"/>
    </source>
</evidence>
<keyword evidence="8 9" id="KW-0804">Transcription</keyword>
<feature type="modified residue" description="4-aspartylphosphate" evidence="10">
    <location>
        <position position="57"/>
    </location>
</feature>
<dbReference type="Proteomes" id="UP001596524">
    <property type="component" value="Unassembled WGS sequence"/>
</dbReference>
<comment type="caution">
    <text evidence="12">The sequence shown here is derived from an EMBL/GenBank/DDBJ whole genome shotgun (WGS) entry which is preliminary data.</text>
</comment>
<evidence type="ECO:0000313" key="13">
    <source>
        <dbReference type="Proteomes" id="UP001596524"/>
    </source>
</evidence>
<reference evidence="13" key="1">
    <citation type="journal article" date="2019" name="Int. J. Syst. Evol. Microbiol.">
        <title>The Global Catalogue of Microorganisms (GCM) 10K type strain sequencing project: providing services to taxonomists for standard genome sequencing and annotation.</title>
        <authorList>
            <consortium name="The Broad Institute Genomics Platform"/>
            <consortium name="The Broad Institute Genome Sequencing Center for Infectious Disease"/>
            <person name="Wu L."/>
            <person name="Ma J."/>
        </authorList>
    </citation>
    <scope>NUCLEOTIDE SEQUENCE [LARGE SCALE GENOMIC DNA]</scope>
    <source>
        <strain evidence="13">FCH27</strain>
    </source>
</reference>
<dbReference type="InterPro" id="IPR051271">
    <property type="entry name" value="2C-system_Tx_regulators"/>
</dbReference>
<dbReference type="Gene3D" id="3.40.50.2300">
    <property type="match status" value="1"/>
</dbReference>
<dbReference type="Pfam" id="PF09339">
    <property type="entry name" value="HTH_IclR"/>
    <property type="match status" value="1"/>
</dbReference>
<dbReference type="CDD" id="cd19925">
    <property type="entry name" value="REC_citrate_TCS"/>
    <property type="match status" value="1"/>
</dbReference>
<dbReference type="SUPFAM" id="SSF52172">
    <property type="entry name" value="CheY-like"/>
    <property type="match status" value="1"/>
</dbReference>
<organism evidence="12 13">
    <name type="scientific">Nocardioides astragali</name>
    <dbReference type="NCBI Taxonomy" id="1776736"/>
    <lineage>
        <taxon>Bacteria</taxon>
        <taxon>Bacillati</taxon>
        <taxon>Actinomycetota</taxon>
        <taxon>Actinomycetes</taxon>
        <taxon>Propionibacteriales</taxon>
        <taxon>Nocardioidaceae</taxon>
        <taxon>Nocardioides</taxon>
    </lineage>
</organism>
<evidence type="ECO:0000256" key="4">
    <source>
        <dbReference type="ARBA" id="ARBA00023012"/>
    </source>
</evidence>
<evidence type="ECO:0000256" key="5">
    <source>
        <dbReference type="ARBA" id="ARBA00023015"/>
    </source>
</evidence>
<proteinExistence type="predicted"/>
<evidence type="ECO:0000256" key="2">
    <source>
        <dbReference type="ARBA" id="ARBA00022490"/>
    </source>
</evidence>
<evidence type="ECO:0000259" key="11">
    <source>
        <dbReference type="PROSITE" id="PS50110"/>
    </source>
</evidence>
<accession>A0ABW2N575</accession>
<dbReference type="InterPro" id="IPR011006">
    <property type="entry name" value="CheY-like_superfamily"/>
</dbReference>
<keyword evidence="13" id="KW-1185">Reference proteome</keyword>
<dbReference type="InterPro" id="IPR024187">
    <property type="entry name" value="Sig_transdc_resp-reg_cit/mal"/>
</dbReference>
<keyword evidence="6 9" id="KW-0238">DNA-binding</keyword>
<evidence type="ECO:0000256" key="1">
    <source>
        <dbReference type="ARBA" id="ARBA00004496"/>
    </source>
</evidence>
<dbReference type="Pfam" id="PF00072">
    <property type="entry name" value="Response_reg"/>
    <property type="match status" value="1"/>
</dbReference>
<dbReference type="RefSeq" id="WP_255891186.1">
    <property type="nucleotide sequence ID" value="NZ_JAFMZM010000004.1"/>
</dbReference>
<comment type="subcellular location">
    <subcellularLocation>
        <location evidence="1 9">Cytoplasm</location>
    </subcellularLocation>
</comment>
<evidence type="ECO:0000256" key="7">
    <source>
        <dbReference type="ARBA" id="ARBA00023159"/>
    </source>
</evidence>
<dbReference type="SUPFAM" id="SSF46785">
    <property type="entry name" value="Winged helix' DNA-binding domain"/>
    <property type="match status" value="1"/>
</dbReference>
<dbReference type="PROSITE" id="PS50110">
    <property type="entry name" value="RESPONSE_REGULATORY"/>
    <property type="match status" value="1"/>
</dbReference>
<name>A0ABW2N575_9ACTN</name>
<evidence type="ECO:0000256" key="10">
    <source>
        <dbReference type="PROSITE-ProRule" id="PRU00169"/>
    </source>
</evidence>
<keyword evidence="3 10" id="KW-0597">Phosphoprotein</keyword>
<dbReference type="PANTHER" id="PTHR45526:SF1">
    <property type="entry name" value="TRANSCRIPTIONAL REGULATORY PROTEIN DCUR-RELATED"/>
    <property type="match status" value="1"/>
</dbReference>
<keyword evidence="4 9" id="KW-0902">Two-component regulatory system</keyword>
<gene>
    <name evidence="12" type="ORF">ACFQO6_15090</name>
</gene>
<dbReference type="InterPro" id="IPR036390">
    <property type="entry name" value="WH_DNA-bd_sf"/>
</dbReference>
<keyword evidence="5 9" id="KW-0805">Transcription regulation</keyword>
<protein>
    <recommendedName>
        <fullName evidence="9">Transcriptional regulatory protein</fullName>
    </recommendedName>
</protein>
<evidence type="ECO:0000256" key="9">
    <source>
        <dbReference type="PIRNR" id="PIRNR006171"/>
    </source>
</evidence>